<dbReference type="SUPFAM" id="SSF47616">
    <property type="entry name" value="GST C-terminal domain-like"/>
    <property type="match status" value="1"/>
</dbReference>
<dbReference type="Proteomes" id="UP000504610">
    <property type="component" value="Chromosome 2"/>
</dbReference>
<reference evidence="9" key="1">
    <citation type="journal article" date="2019" name="Database">
        <title>The radish genome database (RadishGD): an integrated information resource for radish genomics.</title>
        <authorList>
            <person name="Yu H.J."/>
            <person name="Baek S."/>
            <person name="Lee Y.J."/>
            <person name="Cho A."/>
            <person name="Mun J.H."/>
        </authorList>
    </citation>
    <scope>NUCLEOTIDE SEQUENCE [LARGE SCALE GENOMIC DNA]</scope>
    <source>
        <strain evidence="9">cv. WK10039</strain>
    </source>
</reference>
<dbReference type="Gene3D" id="1.20.1050.10">
    <property type="match status" value="1"/>
</dbReference>
<evidence type="ECO:0000256" key="7">
    <source>
        <dbReference type="ARBA" id="ARBA00049544"/>
    </source>
</evidence>
<dbReference type="KEGG" id="rsz:108841068"/>
<proteinExistence type="inferred from homology"/>
<name>A0A9W3CBZ4_RAPSA</name>
<dbReference type="Gene3D" id="3.40.30.10">
    <property type="entry name" value="Glutaredoxin"/>
    <property type="match status" value="1"/>
</dbReference>
<dbReference type="InterPro" id="IPR040079">
    <property type="entry name" value="Glutathione_S-Trfase"/>
</dbReference>
<keyword evidence="3" id="KW-0560">Oxidoreductase</keyword>
<dbReference type="InterPro" id="IPR036282">
    <property type="entry name" value="Glutathione-S-Trfase_C_sf"/>
</dbReference>
<dbReference type="GeneID" id="108841068"/>
<gene>
    <name evidence="10" type="primary">LOC108841068</name>
</gene>
<dbReference type="OrthoDB" id="1935530at2759"/>
<evidence type="ECO:0000256" key="5">
    <source>
        <dbReference type="ARBA" id="ARBA00024194"/>
    </source>
</evidence>
<dbReference type="GO" id="GO:0045174">
    <property type="term" value="F:glutathione dehydrogenase (ascorbate) activity"/>
    <property type="evidence" value="ECO:0007669"/>
    <property type="project" value="UniProtKB-EC"/>
</dbReference>
<sequence length="259" mass="29122">MISLRFQPCTVAVLSALVSRAGFTRRYGTAKPGWTWTRLFGTMAMAASPLEVCVKASVITPNKLGDCPFSQRVLLTLEEKHVPYDMKLVDLINKPEWFLKISPEGKVPVVKFDEKWVPDSDAITQSLEEKYPEPPLTTPPEKASVGSKIFSTFIVFLKSKDQGDGTEQALLNELCKFNDYLKENGPFINGEKISAADLSIGPKLHHMKIALGHYKDWSVPDSLSFLKSYMERIFSRVSFAKTQAQTEDVIISWRQKVMA</sequence>
<keyword evidence="9" id="KW-1185">Reference proteome</keyword>
<dbReference type="PANTHER" id="PTHR44420:SF1">
    <property type="entry name" value="GLUTATHIONE S-TRANSFERASE DHAR3, CHLOROPLASTIC"/>
    <property type="match status" value="1"/>
</dbReference>
<dbReference type="InterPro" id="IPR044627">
    <property type="entry name" value="DHAR1/2/3/4"/>
</dbReference>
<keyword evidence="2" id="KW-0808">Transferase</keyword>
<evidence type="ECO:0000256" key="3">
    <source>
        <dbReference type="ARBA" id="ARBA00023002"/>
    </source>
</evidence>
<evidence type="ECO:0000259" key="8">
    <source>
        <dbReference type="PROSITE" id="PS50404"/>
    </source>
</evidence>
<accession>A0A9W3CBZ4</accession>
<dbReference type="PROSITE" id="PS50404">
    <property type="entry name" value="GST_NTER"/>
    <property type="match status" value="1"/>
</dbReference>
<dbReference type="SFLD" id="SFLDS00019">
    <property type="entry name" value="Glutathione_Transferase_(cytos"/>
    <property type="match status" value="1"/>
</dbReference>
<protein>
    <submittedName>
        <fullName evidence="10">Glutathione S-transferase DHAR3, chloroplastic-like</fullName>
    </submittedName>
</protein>
<dbReference type="FunFam" id="1.20.1050.10:FF:000029">
    <property type="entry name" value="Glutathione S-transferase DHAR3, chloroplastic"/>
    <property type="match status" value="1"/>
</dbReference>
<feature type="domain" description="GST N-terminal" evidence="8">
    <location>
        <begin position="57"/>
        <end position="135"/>
    </location>
</feature>
<dbReference type="PANTHER" id="PTHR44420">
    <property type="entry name" value="GLUTATHIONE S-TRANSFERASE DHAR2-RELATED"/>
    <property type="match status" value="1"/>
</dbReference>
<evidence type="ECO:0000256" key="2">
    <source>
        <dbReference type="ARBA" id="ARBA00022679"/>
    </source>
</evidence>
<dbReference type="InterPro" id="IPR036249">
    <property type="entry name" value="Thioredoxin-like_sf"/>
</dbReference>
<reference evidence="10" key="2">
    <citation type="submission" date="2025-08" db="UniProtKB">
        <authorList>
            <consortium name="RefSeq"/>
        </authorList>
    </citation>
    <scope>IDENTIFICATION</scope>
    <source>
        <tissue evidence="10">Leaf</tissue>
    </source>
</reference>
<dbReference type="GO" id="GO:0004364">
    <property type="term" value="F:glutathione transferase activity"/>
    <property type="evidence" value="ECO:0007669"/>
    <property type="project" value="UniProtKB-EC"/>
</dbReference>
<dbReference type="CDD" id="cd00570">
    <property type="entry name" value="GST_N_family"/>
    <property type="match status" value="1"/>
</dbReference>
<dbReference type="RefSeq" id="XP_056849131.1">
    <property type="nucleotide sequence ID" value="XM_056993151.1"/>
</dbReference>
<dbReference type="Pfam" id="PF13409">
    <property type="entry name" value="GST_N_2"/>
    <property type="match status" value="1"/>
</dbReference>
<dbReference type="GO" id="GO:0033355">
    <property type="term" value="P:ascorbate glutathione cycle"/>
    <property type="evidence" value="ECO:0007669"/>
    <property type="project" value="InterPro"/>
</dbReference>
<evidence type="ECO:0000256" key="6">
    <source>
        <dbReference type="ARBA" id="ARBA00047960"/>
    </source>
</evidence>
<dbReference type="SUPFAM" id="SSF52833">
    <property type="entry name" value="Thioredoxin-like"/>
    <property type="match status" value="1"/>
</dbReference>
<dbReference type="SFLD" id="SFLDG00358">
    <property type="entry name" value="Main_(cytGST)"/>
    <property type="match status" value="1"/>
</dbReference>
<dbReference type="InterPro" id="IPR004045">
    <property type="entry name" value="Glutathione_S-Trfase_N"/>
</dbReference>
<evidence type="ECO:0000313" key="9">
    <source>
        <dbReference type="Proteomes" id="UP000504610"/>
    </source>
</evidence>
<evidence type="ECO:0000256" key="4">
    <source>
        <dbReference type="ARBA" id="ARBA00023206"/>
    </source>
</evidence>
<comment type="catalytic activity">
    <reaction evidence="6">
        <text>RX + glutathione = an S-substituted glutathione + a halide anion + H(+)</text>
        <dbReference type="Rhea" id="RHEA:16437"/>
        <dbReference type="ChEBI" id="CHEBI:15378"/>
        <dbReference type="ChEBI" id="CHEBI:16042"/>
        <dbReference type="ChEBI" id="CHEBI:17792"/>
        <dbReference type="ChEBI" id="CHEBI:57925"/>
        <dbReference type="ChEBI" id="CHEBI:90779"/>
        <dbReference type="EC" id="2.5.1.18"/>
    </reaction>
</comment>
<keyword evidence="1" id="KW-0216">Detoxification</keyword>
<dbReference type="FunFam" id="3.40.30.10:FF:000102">
    <property type="entry name" value="Glutathione S-transferase DHAR3 chloroplastic"/>
    <property type="match status" value="1"/>
</dbReference>
<organism evidence="9 10">
    <name type="scientific">Raphanus sativus</name>
    <name type="common">Radish</name>
    <name type="synonym">Raphanus raphanistrum var. sativus</name>
    <dbReference type="NCBI Taxonomy" id="3726"/>
    <lineage>
        <taxon>Eukaryota</taxon>
        <taxon>Viridiplantae</taxon>
        <taxon>Streptophyta</taxon>
        <taxon>Embryophyta</taxon>
        <taxon>Tracheophyta</taxon>
        <taxon>Spermatophyta</taxon>
        <taxon>Magnoliopsida</taxon>
        <taxon>eudicotyledons</taxon>
        <taxon>Gunneridae</taxon>
        <taxon>Pentapetalae</taxon>
        <taxon>rosids</taxon>
        <taxon>malvids</taxon>
        <taxon>Brassicales</taxon>
        <taxon>Brassicaceae</taxon>
        <taxon>Brassiceae</taxon>
        <taxon>Raphanus</taxon>
    </lineage>
</organism>
<dbReference type="GO" id="GO:0140547">
    <property type="term" value="P:acquisition of seed longevity"/>
    <property type="evidence" value="ECO:0007669"/>
    <property type="project" value="UniProtKB-ARBA"/>
</dbReference>
<dbReference type="AlphaFoldDB" id="A0A9W3CBZ4"/>
<comment type="similarity">
    <text evidence="5">Belongs to the GST superfamily. DHAR family.</text>
</comment>
<evidence type="ECO:0000313" key="10">
    <source>
        <dbReference type="RefSeq" id="XP_056849131.1"/>
    </source>
</evidence>
<keyword evidence="4" id="KW-0318">Glutathionylation</keyword>
<evidence type="ECO:0000256" key="1">
    <source>
        <dbReference type="ARBA" id="ARBA00022575"/>
    </source>
</evidence>
<comment type="catalytic activity">
    <reaction evidence="7">
        <text>L-dehydroascorbate + 2 glutathione = glutathione disulfide + L-ascorbate</text>
        <dbReference type="Rhea" id="RHEA:24424"/>
        <dbReference type="ChEBI" id="CHEBI:38290"/>
        <dbReference type="ChEBI" id="CHEBI:57925"/>
        <dbReference type="ChEBI" id="CHEBI:58297"/>
        <dbReference type="ChEBI" id="CHEBI:58539"/>
        <dbReference type="EC" id="1.8.5.1"/>
    </reaction>
</comment>